<sequence>MNLNNRHASSTAILLFAQSDAVDSALKPIASTRKQNDLLWHNLNQKVLKTIKKTSLPFFVSNEKTQQGIHFGDKLSHAVQSLFDKGFEKVIIVGNDSPGLTTKHFEQACNGLTNNDLVLGPDYNGGTYLIAISRSLFNKEQFANIDWQSKHTFTDLKNLDENGGLLLQPLSDFNTLKDLRNVVKGFSFYSLFIANLLSLLWYQHPLNRVTRKRYTFEIVGFNFNKGSPVLV</sequence>
<dbReference type="Gene3D" id="3.90.550.10">
    <property type="entry name" value="Spore Coat Polysaccharide Biosynthesis Protein SpsA, Chain A"/>
    <property type="match status" value="1"/>
</dbReference>
<dbReference type="InterPro" id="IPR018641">
    <property type="entry name" value="Trfase_1_rSAM/seldom-assoc"/>
</dbReference>
<dbReference type="Proteomes" id="UP001568894">
    <property type="component" value="Unassembled WGS sequence"/>
</dbReference>
<name>A0ABV4KE32_9FLAO</name>
<comment type="caution">
    <text evidence="1">The sequence shown here is derived from an EMBL/GenBank/DDBJ whole genome shotgun (WGS) entry which is preliminary data.</text>
</comment>
<protein>
    <submittedName>
        <fullName evidence="1">DUF2064 domain-containing protein</fullName>
    </submittedName>
</protein>
<dbReference type="SUPFAM" id="SSF53448">
    <property type="entry name" value="Nucleotide-diphospho-sugar transferases"/>
    <property type="match status" value="1"/>
</dbReference>
<dbReference type="InterPro" id="IPR029044">
    <property type="entry name" value="Nucleotide-diphossugar_trans"/>
</dbReference>
<dbReference type="PANTHER" id="PTHR36529">
    <property type="entry name" value="SLL1095 PROTEIN"/>
    <property type="match status" value="1"/>
</dbReference>
<organism evidence="1 2">
    <name type="scientific">Flavobacterium frigidarium</name>
    <dbReference type="NCBI Taxonomy" id="99286"/>
    <lineage>
        <taxon>Bacteria</taxon>
        <taxon>Pseudomonadati</taxon>
        <taxon>Bacteroidota</taxon>
        <taxon>Flavobacteriia</taxon>
        <taxon>Flavobacteriales</taxon>
        <taxon>Flavobacteriaceae</taxon>
        <taxon>Flavobacterium</taxon>
    </lineage>
</organism>
<proteinExistence type="predicted"/>
<gene>
    <name evidence="1" type="ORF">QO192_11055</name>
</gene>
<evidence type="ECO:0000313" key="1">
    <source>
        <dbReference type="EMBL" id="MEZ7515817.1"/>
    </source>
</evidence>
<dbReference type="RefSeq" id="WP_371570490.1">
    <property type="nucleotide sequence ID" value="NZ_JASMRN010000008.1"/>
</dbReference>
<dbReference type="Pfam" id="PF09837">
    <property type="entry name" value="DUF2064"/>
    <property type="match status" value="1"/>
</dbReference>
<dbReference type="EMBL" id="JASMRN010000008">
    <property type="protein sequence ID" value="MEZ7515817.1"/>
    <property type="molecule type" value="Genomic_DNA"/>
</dbReference>
<accession>A0ABV4KE32</accession>
<keyword evidence="2" id="KW-1185">Reference proteome</keyword>
<evidence type="ECO:0000313" key="2">
    <source>
        <dbReference type="Proteomes" id="UP001568894"/>
    </source>
</evidence>
<reference evidence="1 2" key="1">
    <citation type="submission" date="2023-05" db="EMBL/GenBank/DDBJ databases">
        <title>Adaptations of aquatic viruses from atmosphere-close ecosystems of the Central Arctic Ocean.</title>
        <authorList>
            <person name="Rahlff J."/>
            <person name="Holmfeldt K."/>
        </authorList>
    </citation>
    <scope>NUCLEOTIDE SEQUENCE [LARGE SCALE GENOMIC DNA]</scope>
    <source>
        <strain evidence="1 2">Arc14</strain>
    </source>
</reference>
<dbReference type="PANTHER" id="PTHR36529:SF1">
    <property type="entry name" value="GLYCOSYLTRANSFERASE"/>
    <property type="match status" value="1"/>
</dbReference>